<evidence type="ECO:0000313" key="4">
    <source>
        <dbReference type="Proteomes" id="UP000028945"/>
    </source>
</evidence>
<feature type="compositionally biased region" description="Low complexity" evidence="1">
    <location>
        <begin position="28"/>
        <end position="53"/>
    </location>
</feature>
<protein>
    <submittedName>
        <fullName evidence="3">Uncharacterized protein</fullName>
    </submittedName>
</protein>
<evidence type="ECO:0000256" key="2">
    <source>
        <dbReference type="SAM" id="SignalP"/>
    </source>
</evidence>
<sequence length="117" mass="11915">MSGVIMGAMAVAAVASAGIAYSNGRQQAKAAKRASIQQQQQARQQADAAAKAQRQQEMEFNRANRKAPNAGAMLSSAQQAGAQGLSGTMLTGVQGVGQDQLQLGKQSLLGSNNTLGG</sequence>
<dbReference type="Proteomes" id="UP000028945">
    <property type="component" value="Chromosome"/>
</dbReference>
<organism evidence="3 4">
    <name type="scientific">Basilea psittacipulmonis DSM 24701</name>
    <dbReference type="NCBI Taxonomy" id="1072685"/>
    <lineage>
        <taxon>Bacteria</taxon>
        <taxon>Pseudomonadati</taxon>
        <taxon>Pseudomonadota</taxon>
        <taxon>Betaproteobacteria</taxon>
        <taxon>Burkholderiales</taxon>
        <taxon>Alcaligenaceae</taxon>
        <taxon>Basilea</taxon>
    </lineage>
</organism>
<keyword evidence="2" id="KW-0732">Signal</keyword>
<dbReference type="RefSeq" id="WP_038500675.1">
    <property type="nucleotide sequence ID" value="NZ_AFWK01000074.1"/>
</dbReference>
<dbReference type="STRING" id="1072685.IX83_07105"/>
<keyword evidence="4" id="KW-1185">Reference proteome</keyword>
<proteinExistence type="predicted"/>
<dbReference type="EMBL" id="CP009238">
    <property type="protein sequence ID" value="AIL33102.1"/>
    <property type="molecule type" value="Genomic_DNA"/>
</dbReference>
<name>A0A077DHT0_9BURK</name>
<feature type="signal peptide" evidence="2">
    <location>
        <begin position="1"/>
        <end position="17"/>
    </location>
</feature>
<feature type="region of interest" description="Disordered" evidence="1">
    <location>
        <begin position="28"/>
        <end position="78"/>
    </location>
</feature>
<evidence type="ECO:0000256" key="1">
    <source>
        <dbReference type="SAM" id="MobiDB-lite"/>
    </source>
</evidence>
<dbReference type="KEGG" id="bpsi:IX83_07105"/>
<gene>
    <name evidence="3" type="ORF">IX83_07105</name>
</gene>
<feature type="chain" id="PRO_5001717526" evidence="2">
    <location>
        <begin position="18"/>
        <end position="117"/>
    </location>
</feature>
<dbReference type="HOGENOM" id="CLU_2080132_0_0_4"/>
<reference evidence="3 4" key="1">
    <citation type="journal article" date="2014" name="BMC Genomics">
        <title>A genomic perspective on a new bacterial genus and species from the Alcaligenaceae family, Basilea psittacipulmonis.</title>
        <authorList>
            <person name="Whiteson K.L."/>
            <person name="Hernandez D."/>
            <person name="Lazarevic V."/>
            <person name="Gaia N."/>
            <person name="Farinelli L."/>
            <person name="Francois P."/>
            <person name="Pilo P."/>
            <person name="Frey J."/>
            <person name="Schrenzel J."/>
        </authorList>
    </citation>
    <scope>NUCLEOTIDE SEQUENCE [LARGE SCALE GENOMIC DNA]</scope>
    <source>
        <strain evidence="3 4">DSM 24701</strain>
    </source>
</reference>
<dbReference type="AlphaFoldDB" id="A0A077DHT0"/>
<accession>A0A077DHT0</accession>
<evidence type="ECO:0000313" key="3">
    <source>
        <dbReference type="EMBL" id="AIL33102.1"/>
    </source>
</evidence>